<name>I1C2L1_RHIO9</name>
<accession>I1C2L1</accession>
<sequence>MPSIPLDNYGDIEIDDIDDTDYVPPEEFEGISVDSQDEEEAEKMLIDSQKAEDLQNEGNNQVASAQYPQKGDVAVCLSLSDSDNISEPL</sequence>
<dbReference type="AlphaFoldDB" id="I1C2L1"/>
<dbReference type="InParanoid" id="I1C2L1"/>
<gene>
    <name evidence="2" type="ORF">RO3G_07396</name>
</gene>
<evidence type="ECO:0000256" key="1">
    <source>
        <dbReference type="SAM" id="MobiDB-lite"/>
    </source>
</evidence>
<dbReference type="RefSeq" id="XP_067518087.1">
    <property type="nucleotide sequence ID" value="XM_067661986.1"/>
</dbReference>
<dbReference type="EMBL" id="CH476736">
    <property type="protein sequence ID" value="EIE82691.1"/>
    <property type="molecule type" value="Genomic_DNA"/>
</dbReference>
<organism evidence="2 3">
    <name type="scientific">Rhizopus delemar (strain RA 99-880 / ATCC MYA-4621 / FGSC 9543 / NRRL 43880)</name>
    <name type="common">Mucormycosis agent</name>
    <name type="synonym">Rhizopus arrhizus var. delemar</name>
    <dbReference type="NCBI Taxonomy" id="246409"/>
    <lineage>
        <taxon>Eukaryota</taxon>
        <taxon>Fungi</taxon>
        <taxon>Fungi incertae sedis</taxon>
        <taxon>Mucoromycota</taxon>
        <taxon>Mucoromycotina</taxon>
        <taxon>Mucoromycetes</taxon>
        <taxon>Mucorales</taxon>
        <taxon>Mucorineae</taxon>
        <taxon>Rhizopodaceae</taxon>
        <taxon>Rhizopus</taxon>
    </lineage>
</organism>
<dbReference type="GeneID" id="93614367"/>
<feature type="compositionally biased region" description="Acidic residues" evidence="1">
    <location>
        <begin position="10"/>
        <end position="20"/>
    </location>
</feature>
<dbReference type="Proteomes" id="UP000009138">
    <property type="component" value="Unassembled WGS sequence"/>
</dbReference>
<proteinExistence type="predicted"/>
<reference evidence="2 3" key="1">
    <citation type="journal article" date="2009" name="PLoS Genet.">
        <title>Genomic analysis of the basal lineage fungus Rhizopus oryzae reveals a whole-genome duplication.</title>
        <authorList>
            <person name="Ma L.-J."/>
            <person name="Ibrahim A.S."/>
            <person name="Skory C."/>
            <person name="Grabherr M.G."/>
            <person name="Burger G."/>
            <person name="Butler M."/>
            <person name="Elias M."/>
            <person name="Idnurm A."/>
            <person name="Lang B.F."/>
            <person name="Sone T."/>
            <person name="Abe A."/>
            <person name="Calvo S.E."/>
            <person name="Corrochano L.M."/>
            <person name="Engels R."/>
            <person name="Fu J."/>
            <person name="Hansberg W."/>
            <person name="Kim J.-M."/>
            <person name="Kodira C.D."/>
            <person name="Koehrsen M.J."/>
            <person name="Liu B."/>
            <person name="Miranda-Saavedra D."/>
            <person name="O'Leary S."/>
            <person name="Ortiz-Castellanos L."/>
            <person name="Poulter R."/>
            <person name="Rodriguez-Romero J."/>
            <person name="Ruiz-Herrera J."/>
            <person name="Shen Y.-Q."/>
            <person name="Zeng Q."/>
            <person name="Galagan J."/>
            <person name="Birren B.W."/>
            <person name="Cuomo C.A."/>
            <person name="Wickes B.L."/>
        </authorList>
    </citation>
    <scope>NUCLEOTIDE SEQUENCE [LARGE SCALE GENOMIC DNA]</scope>
    <source>
        <strain evidence="3">RA 99-880 / ATCC MYA-4621 / FGSC 9543 / NRRL 43880</strain>
    </source>
</reference>
<feature type="region of interest" description="Disordered" evidence="1">
    <location>
        <begin position="1"/>
        <end position="20"/>
    </location>
</feature>
<protein>
    <submittedName>
        <fullName evidence="2">Uncharacterized protein</fullName>
    </submittedName>
</protein>
<dbReference type="VEuPathDB" id="FungiDB:RO3G_07396"/>
<evidence type="ECO:0000313" key="3">
    <source>
        <dbReference type="Proteomes" id="UP000009138"/>
    </source>
</evidence>
<keyword evidence="3" id="KW-1185">Reference proteome</keyword>
<evidence type="ECO:0000313" key="2">
    <source>
        <dbReference type="EMBL" id="EIE82691.1"/>
    </source>
</evidence>